<dbReference type="OrthoDB" id="19653at2759"/>
<sequence length="519" mass="57851">MECQYTVLKEFLMQNLILELINSKYILLRTNSEQADGWSGIKDATSHGATCVFYCMIRQAIVGDDDCLFINVYTPDLNKDAKRAVMVWFHPGGFNAGSGDDDVYGPDFLVEKDVVLVTLNFRLGAVGFLNTLDEIAPGNAGMKDQVLALEWVRNNIVNFGGCPDRVTLFGTSSGSASVQYHVMSPMSQGLFSRAIMQSGSAVNPWAFTSNPKENAMALADKFGIETTSTAEMVKKLAKIPTKDLVQASSELAKNRNFLSGDMHVFVPSVEGDHGQKKFLPTTPWELLKSGKISDVPIIFGLTADESDLFTPMVLPAADNFVNHFDLFIPSDLNLTDAAQRQMIGESIKKFYFNEKPVNSETAMELTNLLSDVYFIYGAALSGKIISSRNSAPVYQYFFTFHSPVGMIKTFFQMTDGVMHGDEMTYEFYSTALKNKPQPGSPEEKKTNEILEMWTNFAKQGNPSTTMDTAKIEWKPMGTNGNYLDIGNDLAMKKLMLNDRVMFWANIYKNVLGDYFKMFN</sequence>
<accession>A0A8J5R290</accession>
<dbReference type="InterPro" id="IPR019819">
    <property type="entry name" value="Carboxylesterase_B_CS"/>
</dbReference>
<dbReference type="AlphaFoldDB" id="A0A8J5R290"/>
<feature type="domain" description="Carboxylesterase type B" evidence="5">
    <location>
        <begin position="32"/>
        <end position="503"/>
    </location>
</feature>
<organism evidence="6 7">
    <name type="scientific">Cotesia typhae</name>
    <dbReference type="NCBI Taxonomy" id="2053667"/>
    <lineage>
        <taxon>Eukaryota</taxon>
        <taxon>Metazoa</taxon>
        <taxon>Ecdysozoa</taxon>
        <taxon>Arthropoda</taxon>
        <taxon>Hexapoda</taxon>
        <taxon>Insecta</taxon>
        <taxon>Pterygota</taxon>
        <taxon>Neoptera</taxon>
        <taxon>Endopterygota</taxon>
        <taxon>Hymenoptera</taxon>
        <taxon>Apocrita</taxon>
        <taxon>Ichneumonoidea</taxon>
        <taxon>Braconidae</taxon>
        <taxon>Microgastrinae</taxon>
        <taxon>Cotesia</taxon>
    </lineage>
</organism>
<reference evidence="6" key="2">
    <citation type="submission" date="2021-04" db="EMBL/GenBank/DDBJ databases">
        <title>Genome-wide patterns of bracovirus chromosomal integration into multiple host tissues during parasitism.</title>
        <authorList>
            <person name="Chebbi M.A.C."/>
        </authorList>
    </citation>
    <scope>NUCLEOTIDE SEQUENCE</scope>
    <source>
        <tissue evidence="6">Whole body</tissue>
    </source>
</reference>
<keyword evidence="7" id="KW-1185">Reference proteome</keyword>
<evidence type="ECO:0000313" key="6">
    <source>
        <dbReference type="EMBL" id="KAG8036488.1"/>
    </source>
</evidence>
<dbReference type="PANTHER" id="PTHR11559">
    <property type="entry name" value="CARBOXYLESTERASE"/>
    <property type="match status" value="1"/>
</dbReference>
<keyword evidence="2" id="KW-1015">Disulfide bond</keyword>
<dbReference type="Pfam" id="PF00135">
    <property type="entry name" value="COesterase"/>
    <property type="match status" value="1"/>
</dbReference>
<evidence type="ECO:0000259" key="5">
    <source>
        <dbReference type="Pfam" id="PF00135"/>
    </source>
</evidence>
<evidence type="ECO:0000256" key="1">
    <source>
        <dbReference type="ARBA" id="ARBA00022487"/>
    </source>
</evidence>
<protein>
    <recommendedName>
        <fullName evidence="4">Carboxylic ester hydrolase</fullName>
        <ecNumber evidence="4">3.1.1.-</ecNumber>
    </recommendedName>
</protein>
<dbReference type="InterPro" id="IPR050309">
    <property type="entry name" value="Type-B_Carboxylest/Lipase"/>
</dbReference>
<evidence type="ECO:0000256" key="4">
    <source>
        <dbReference type="RuleBase" id="RU361235"/>
    </source>
</evidence>
<dbReference type="GO" id="GO:0052689">
    <property type="term" value="F:carboxylic ester hydrolase activity"/>
    <property type="evidence" value="ECO:0007669"/>
    <property type="project" value="UniProtKB-KW"/>
</dbReference>
<dbReference type="PROSITE" id="PS00122">
    <property type="entry name" value="CARBOXYLESTERASE_B_1"/>
    <property type="match status" value="1"/>
</dbReference>
<dbReference type="Proteomes" id="UP000729913">
    <property type="component" value="Unassembled WGS sequence"/>
</dbReference>
<dbReference type="InterPro" id="IPR002018">
    <property type="entry name" value="CarbesteraseB"/>
</dbReference>
<dbReference type="EMBL" id="JAAOIC020000048">
    <property type="protein sequence ID" value="KAG8036488.1"/>
    <property type="molecule type" value="Genomic_DNA"/>
</dbReference>
<reference evidence="6" key="1">
    <citation type="submission" date="2020-03" db="EMBL/GenBank/DDBJ databases">
        <authorList>
            <person name="Chebbi M.A."/>
            <person name="Drezen J.M."/>
        </authorList>
    </citation>
    <scope>NUCLEOTIDE SEQUENCE</scope>
    <source>
        <tissue evidence="6">Whole body</tissue>
    </source>
</reference>
<name>A0A8J5R290_9HYME</name>
<keyword evidence="3" id="KW-0325">Glycoprotein</keyword>
<comment type="similarity">
    <text evidence="4">Belongs to the type-B carboxylesterase/lipase family.</text>
</comment>
<proteinExistence type="inferred from homology"/>
<evidence type="ECO:0000256" key="3">
    <source>
        <dbReference type="ARBA" id="ARBA00023180"/>
    </source>
</evidence>
<evidence type="ECO:0000256" key="2">
    <source>
        <dbReference type="ARBA" id="ARBA00023157"/>
    </source>
</evidence>
<keyword evidence="4" id="KW-0378">Hydrolase</keyword>
<dbReference type="InterPro" id="IPR019826">
    <property type="entry name" value="Carboxylesterase_B_AS"/>
</dbReference>
<evidence type="ECO:0000313" key="7">
    <source>
        <dbReference type="Proteomes" id="UP000729913"/>
    </source>
</evidence>
<gene>
    <name evidence="6" type="ORF">G9C98_003810</name>
</gene>
<dbReference type="PROSITE" id="PS00941">
    <property type="entry name" value="CARBOXYLESTERASE_B_2"/>
    <property type="match status" value="1"/>
</dbReference>
<comment type="caution">
    <text evidence="6">The sequence shown here is derived from an EMBL/GenBank/DDBJ whole genome shotgun (WGS) entry which is preliminary data.</text>
</comment>
<dbReference type="EC" id="3.1.1.-" evidence="4"/>
<keyword evidence="1" id="KW-0719">Serine esterase</keyword>